<dbReference type="AlphaFoldDB" id="A0A9P0VVG9"/>
<feature type="region of interest" description="Disordered" evidence="9">
    <location>
        <begin position="144"/>
        <end position="165"/>
    </location>
</feature>
<name>A0A9P0VVG9_9ASCO</name>
<keyword evidence="6 11" id="KW-0269">Exonuclease</keyword>
<evidence type="ECO:0000256" key="4">
    <source>
        <dbReference type="ARBA" id="ARBA00022801"/>
    </source>
</evidence>
<dbReference type="GO" id="GO:0003727">
    <property type="term" value="F:single-stranded RNA binding"/>
    <property type="evidence" value="ECO:0007669"/>
    <property type="project" value="TreeGrafter"/>
</dbReference>
<dbReference type="InterPro" id="IPR036397">
    <property type="entry name" value="RNaseH_sf"/>
</dbReference>
<evidence type="ECO:0000259" key="10">
    <source>
        <dbReference type="SMART" id="SM00474"/>
    </source>
</evidence>
<dbReference type="InterPro" id="IPR045092">
    <property type="entry name" value="Rrp6-like"/>
</dbReference>
<dbReference type="SUPFAM" id="SSF53098">
    <property type="entry name" value="Ribonuclease H-like"/>
    <property type="match status" value="1"/>
</dbReference>
<reference evidence="11" key="1">
    <citation type="submission" date="2022-03" db="EMBL/GenBank/DDBJ databases">
        <authorList>
            <person name="Legras J.-L."/>
            <person name="Devillers H."/>
            <person name="Grondin C."/>
        </authorList>
    </citation>
    <scope>NUCLEOTIDE SEQUENCE</scope>
    <source>
        <strain evidence="11">CLIB 1423</strain>
    </source>
</reference>
<comment type="caution">
    <text evidence="11">The sequence shown here is derived from an EMBL/GenBank/DDBJ whole genome shotgun (WGS) entry which is preliminary data.</text>
</comment>
<feature type="region of interest" description="Disordered" evidence="9">
    <location>
        <begin position="642"/>
        <end position="675"/>
    </location>
</feature>
<dbReference type="SMART" id="SM00474">
    <property type="entry name" value="35EXOc"/>
    <property type="match status" value="1"/>
</dbReference>
<accession>A0A9P0VVG9</accession>
<keyword evidence="3" id="KW-0540">Nuclease</keyword>
<feature type="compositionally biased region" description="Polar residues" evidence="9">
    <location>
        <begin position="755"/>
        <end position="766"/>
    </location>
</feature>
<dbReference type="InterPro" id="IPR002562">
    <property type="entry name" value="3'-5'_exonuclease_dom"/>
</dbReference>
<dbReference type="Pfam" id="PF00570">
    <property type="entry name" value="HRDC"/>
    <property type="match status" value="1"/>
</dbReference>
<dbReference type="InterPro" id="IPR044876">
    <property type="entry name" value="HRDC_dom_sf"/>
</dbReference>
<dbReference type="Pfam" id="PF08066">
    <property type="entry name" value="PMC2NT"/>
    <property type="match status" value="1"/>
</dbReference>
<comment type="subcellular location">
    <subcellularLocation>
        <location evidence="1">Nucleus</location>
    </subcellularLocation>
</comment>
<evidence type="ECO:0000256" key="9">
    <source>
        <dbReference type="SAM" id="MobiDB-lite"/>
    </source>
</evidence>
<sequence>MKQLKMTDNKFDKVLPDVVHTIRAATALAAQDINFYRSLDSQLAKSIDSSGNSLLDLTNKLLETSSSSLDEVEPIPFGKDNLPWKNVVDMLDFLYEKVDTLLDQASSSKQAGDQFTYLEDGTQDARAPSKAIPKPQLDFHTKVDNSESHPFKPKISSKPNALVPFEDSTNLVPGNEEDEEPPHYEHPYEFEIDNQPYPDEILLEKEPIEPESWNNTGAIWVDTIPKLHEMVKSLQSSTEIAVDLEHHDYRTYYGLVCLMQISNRKKDWIVDTLKLRGDLEILNVVFTDPKIVKVFHGAFMDIIWLQRDLGLYVVSLFDTYHASKKLGFPKFSLAYLLETFANFKTSKKYQLADWRARPLSSPMMSYARSDTHFLLNIYDQLRNKLINKGEGRLQEVLYESRQVSKRRFEYTKFRPSRASGGNVVCPVMSSNPKEPFTNLMAQYRIPYHKKPLVQALYEWRDNLAKVEDESVRFIMPNQLLVSLCLLESPVDSQKILGSSNYISDSVRVNSKELATMIQSILEDMDENDWDLVDKLSNTVGNDSAFINEDELDPNTIKMATKAFDNLNSKLRELEYYDSNSDLLNNDSSLLSDILNKQEDQFSVEYNIASNSLIKHSIGETKERIESLLEHFNKVKDVGIAAQTSTEEPQESLQILSTENATEESPDTSSSTLAPASVKVDELITLRKKNTINNISRNKVDAPTEESFDYANADKIMLDAKKTKSRKDNSKKRSFDPYANTGDGPQSAKKSKRVNNGKTSTFSSKRK</sequence>
<dbReference type="GO" id="GO:0071040">
    <property type="term" value="P:nuclear polyadenylation-dependent antisense transcript catabolic process"/>
    <property type="evidence" value="ECO:0007669"/>
    <property type="project" value="TreeGrafter"/>
</dbReference>
<dbReference type="PANTHER" id="PTHR12124:SF47">
    <property type="entry name" value="EXOSOME COMPONENT 10"/>
    <property type="match status" value="1"/>
</dbReference>
<feature type="compositionally biased region" description="Basic and acidic residues" evidence="9">
    <location>
        <begin position="718"/>
        <end position="734"/>
    </location>
</feature>
<dbReference type="OrthoDB" id="2250022at2759"/>
<evidence type="ECO:0000256" key="2">
    <source>
        <dbReference type="ARBA" id="ARBA00022552"/>
    </source>
</evidence>
<feature type="domain" description="3'-5' exonuclease" evidence="10">
    <location>
        <begin position="218"/>
        <end position="386"/>
    </location>
</feature>
<dbReference type="InterPro" id="IPR012588">
    <property type="entry name" value="Exosome-assoc_fac_Rrp6_N"/>
</dbReference>
<dbReference type="InterPro" id="IPR049559">
    <property type="entry name" value="Rrp6p-like_exo"/>
</dbReference>
<dbReference type="GO" id="GO:0071044">
    <property type="term" value="P:histone mRNA catabolic process"/>
    <property type="evidence" value="ECO:0007669"/>
    <property type="project" value="TreeGrafter"/>
</dbReference>
<comment type="similarity">
    <text evidence="8">Belongs to the exosome component 10/RRP6 family.</text>
</comment>
<dbReference type="InterPro" id="IPR010997">
    <property type="entry name" value="HRDC-like_sf"/>
</dbReference>
<dbReference type="Gene3D" id="3.30.420.10">
    <property type="entry name" value="Ribonuclease H-like superfamily/Ribonuclease H"/>
    <property type="match status" value="1"/>
</dbReference>
<dbReference type="InterPro" id="IPR002121">
    <property type="entry name" value="HRDC_dom"/>
</dbReference>
<dbReference type="GO" id="GO:0005730">
    <property type="term" value="C:nucleolus"/>
    <property type="evidence" value="ECO:0007669"/>
    <property type="project" value="TreeGrafter"/>
</dbReference>
<dbReference type="CDD" id="cd06147">
    <property type="entry name" value="Rrp6p_like_exo"/>
    <property type="match status" value="1"/>
</dbReference>
<proteinExistence type="inferred from homology"/>
<gene>
    <name evidence="11" type="ORF">CLIB1423_01S02080</name>
</gene>
<dbReference type="FunFam" id="3.30.420.10:FF:000059">
    <property type="entry name" value="Exosome complex exonuclease Rrp6"/>
    <property type="match status" value="1"/>
</dbReference>
<keyword evidence="7" id="KW-0539">Nucleus</keyword>
<dbReference type="Gene3D" id="1.10.150.80">
    <property type="entry name" value="HRDC domain"/>
    <property type="match status" value="1"/>
</dbReference>
<evidence type="ECO:0000256" key="3">
    <source>
        <dbReference type="ARBA" id="ARBA00022722"/>
    </source>
</evidence>
<dbReference type="GO" id="GO:0071035">
    <property type="term" value="P:nuclear polyadenylation-dependent rRNA catabolic process"/>
    <property type="evidence" value="ECO:0007669"/>
    <property type="project" value="TreeGrafter"/>
</dbReference>
<dbReference type="Proteomes" id="UP000837801">
    <property type="component" value="Unassembled WGS sequence"/>
</dbReference>
<dbReference type="GO" id="GO:0071038">
    <property type="term" value="P:TRAMP-dependent tRNA surveillance pathway"/>
    <property type="evidence" value="ECO:0007669"/>
    <property type="project" value="TreeGrafter"/>
</dbReference>
<dbReference type="GO" id="GO:0000175">
    <property type="term" value="F:3'-5'-RNA exonuclease activity"/>
    <property type="evidence" value="ECO:0007669"/>
    <property type="project" value="InterPro"/>
</dbReference>
<dbReference type="GO" id="GO:0000467">
    <property type="term" value="P:exonucleolytic trimming to generate mature 3'-end of 5.8S rRNA from tricistronic rRNA transcript (SSU-rRNA, 5.8S rRNA, LSU-rRNA)"/>
    <property type="evidence" value="ECO:0007669"/>
    <property type="project" value="InterPro"/>
</dbReference>
<organism evidence="11 12">
    <name type="scientific">[Candida] railenensis</name>
    <dbReference type="NCBI Taxonomy" id="45579"/>
    <lineage>
        <taxon>Eukaryota</taxon>
        <taxon>Fungi</taxon>
        <taxon>Dikarya</taxon>
        <taxon>Ascomycota</taxon>
        <taxon>Saccharomycotina</taxon>
        <taxon>Pichiomycetes</taxon>
        <taxon>Debaryomycetaceae</taxon>
        <taxon>Kurtzmaniella</taxon>
    </lineage>
</organism>
<keyword evidence="4" id="KW-0378">Hydrolase</keyword>
<dbReference type="Pfam" id="PF01612">
    <property type="entry name" value="DNA_pol_A_exo1"/>
    <property type="match status" value="1"/>
</dbReference>
<dbReference type="EMBL" id="CAKXYY010000001">
    <property type="protein sequence ID" value="CAH2350085.1"/>
    <property type="molecule type" value="Genomic_DNA"/>
</dbReference>
<evidence type="ECO:0000256" key="6">
    <source>
        <dbReference type="ARBA" id="ARBA00022839"/>
    </source>
</evidence>
<keyword evidence="2" id="KW-0698">rRNA processing</keyword>
<feature type="compositionally biased region" description="Polar residues" evidence="9">
    <location>
        <begin position="642"/>
        <end position="659"/>
    </location>
</feature>
<feature type="region of interest" description="Disordered" evidence="9">
    <location>
        <begin position="718"/>
        <end position="766"/>
    </location>
</feature>
<evidence type="ECO:0000313" key="12">
    <source>
        <dbReference type="Proteomes" id="UP000837801"/>
    </source>
</evidence>
<dbReference type="PANTHER" id="PTHR12124">
    <property type="entry name" value="POLYMYOSITIS/SCLERODERMA AUTOANTIGEN-RELATED"/>
    <property type="match status" value="1"/>
</dbReference>
<dbReference type="InterPro" id="IPR012337">
    <property type="entry name" value="RNaseH-like_sf"/>
</dbReference>
<evidence type="ECO:0000256" key="1">
    <source>
        <dbReference type="ARBA" id="ARBA00004123"/>
    </source>
</evidence>
<dbReference type="GO" id="GO:0071036">
    <property type="term" value="P:nuclear polyadenylation-dependent snoRNA catabolic process"/>
    <property type="evidence" value="ECO:0007669"/>
    <property type="project" value="TreeGrafter"/>
</dbReference>
<dbReference type="GO" id="GO:0071039">
    <property type="term" value="P:nuclear polyadenylation-dependent CUT catabolic process"/>
    <property type="evidence" value="ECO:0007669"/>
    <property type="project" value="TreeGrafter"/>
</dbReference>
<dbReference type="GO" id="GO:0071051">
    <property type="term" value="P:poly(A)-dependent snoRNA 3'-end processing"/>
    <property type="evidence" value="ECO:0007669"/>
    <property type="project" value="TreeGrafter"/>
</dbReference>
<dbReference type="GO" id="GO:0071037">
    <property type="term" value="P:nuclear polyadenylation-dependent snRNA catabolic process"/>
    <property type="evidence" value="ECO:0007669"/>
    <property type="project" value="TreeGrafter"/>
</dbReference>
<protein>
    <submittedName>
        <fullName evidence="11">Exosome complex exonuclease Rrp6p</fullName>
    </submittedName>
</protein>
<evidence type="ECO:0000256" key="8">
    <source>
        <dbReference type="ARBA" id="ARBA00043957"/>
    </source>
</evidence>
<keyword evidence="12" id="KW-1185">Reference proteome</keyword>
<dbReference type="GO" id="GO:0000166">
    <property type="term" value="F:nucleotide binding"/>
    <property type="evidence" value="ECO:0007669"/>
    <property type="project" value="InterPro"/>
</dbReference>
<dbReference type="SUPFAM" id="SSF47819">
    <property type="entry name" value="HRDC-like"/>
    <property type="match status" value="1"/>
</dbReference>
<dbReference type="GO" id="GO:0000176">
    <property type="term" value="C:nuclear exosome (RNase complex)"/>
    <property type="evidence" value="ECO:0007669"/>
    <property type="project" value="InterPro"/>
</dbReference>
<keyword evidence="5" id="KW-0271">Exosome</keyword>
<evidence type="ECO:0000256" key="5">
    <source>
        <dbReference type="ARBA" id="ARBA00022835"/>
    </source>
</evidence>
<evidence type="ECO:0000256" key="7">
    <source>
        <dbReference type="ARBA" id="ARBA00023242"/>
    </source>
</evidence>
<evidence type="ECO:0000313" key="11">
    <source>
        <dbReference type="EMBL" id="CAH2350085.1"/>
    </source>
</evidence>